<evidence type="ECO:0000313" key="2">
    <source>
        <dbReference type="EMBL" id="KAF9066326.1"/>
    </source>
</evidence>
<comment type="caution">
    <text evidence="2">The sequence shown here is derived from an EMBL/GenBank/DDBJ whole genome shotgun (WGS) entry which is preliminary data.</text>
</comment>
<keyword evidence="3" id="KW-1185">Reference proteome</keyword>
<name>A0A9P5PN39_9AGAR</name>
<feature type="region of interest" description="Disordered" evidence="1">
    <location>
        <begin position="84"/>
        <end position="129"/>
    </location>
</feature>
<gene>
    <name evidence="2" type="ORF">BDP27DRAFT_1330820</name>
</gene>
<feature type="compositionally biased region" description="Basic and acidic residues" evidence="1">
    <location>
        <begin position="85"/>
        <end position="104"/>
    </location>
</feature>
<reference evidence="2" key="1">
    <citation type="submission" date="2020-11" db="EMBL/GenBank/DDBJ databases">
        <authorList>
            <consortium name="DOE Joint Genome Institute"/>
            <person name="Ahrendt S."/>
            <person name="Riley R."/>
            <person name="Andreopoulos W."/>
            <person name="Labutti K."/>
            <person name="Pangilinan J."/>
            <person name="Ruiz-Duenas F.J."/>
            <person name="Barrasa J.M."/>
            <person name="Sanchez-Garcia M."/>
            <person name="Camarero S."/>
            <person name="Miyauchi S."/>
            <person name="Serrano A."/>
            <person name="Linde D."/>
            <person name="Babiker R."/>
            <person name="Drula E."/>
            <person name="Ayuso-Fernandez I."/>
            <person name="Pacheco R."/>
            <person name="Padilla G."/>
            <person name="Ferreira P."/>
            <person name="Barriuso J."/>
            <person name="Kellner H."/>
            <person name="Castanera R."/>
            <person name="Alfaro M."/>
            <person name="Ramirez L."/>
            <person name="Pisabarro A.G."/>
            <person name="Kuo A."/>
            <person name="Tritt A."/>
            <person name="Lipzen A."/>
            <person name="He G."/>
            <person name="Yan M."/>
            <person name="Ng V."/>
            <person name="Cullen D."/>
            <person name="Martin F."/>
            <person name="Rosso M.-N."/>
            <person name="Henrissat B."/>
            <person name="Hibbett D."/>
            <person name="Martinez A.T."/>
            <person name="Grigoriev I.V."/>
        </authorList>
    </citation>
    <scope>NUCLEOTIDE SEQUENCE</scope>
    <source>
        <strain evidence="2">AH 40177</strain>
    </source>
</reference>
<protein>
    <submittedName>
        <fullName evidence="2">Uncharacterized protein</fullName>
    </submittedName>
</protein>
<dbReference type="OrthoDB" id="2972134at2759"/>
<dbReference type="AlphaFoldDB" id="A0A9P5PN39"/>
<dbReference type="EMBL" id="JADNRY010000089">
    <property type="protein sequence ID" value="KAF9066326.1"/>
    <property type="molecule type" value="Genomic_DNA"/>
</dbReference>
<sequence>MNDDNDSDGDVFDCTPNCYLCHRRAQAEIYEIKQFGDGYDIDYYVEDDGWDSDDTEPQTHHQTECVHCVRERLKAEGWKFPYEQYEEKSARKTSETDKPKDRQPEAAIFSRPPPVLQAETNSTEPISSPRVFLIQDSDQDRQPVFVPPPKSSQTIASRVFFPPSKVLDITAVPRVVFSPPEA</sequence>
<evidence type="ECO:0000313" key="3">
    <source>
        <dbReference type="Proteomes" id="UP000772434"/>
    </source>
</evidence>
<evidence type="ECO:0000256" key="1">
    <source>
        <dbReference type="SAM" id="MobiDB-lite"/>
    </source>
</evidence>
<dbReference type="Proteomes" id="UP000772434">
    <property type="component" value="Unassembled WGS sequence"/>
</dbReference>
<accession>A0A9P5PN39</accession>
<organism evidence="2 3">
    <name type="scientific">Rhodocollybia butyracea</name>
    <dbReference type="NCBI Taxonomy" id="206335"/>
    <lineage>
        <taxon>Eukaryota</taxon>
        <taxon>Fungi</taxon>
        <taxon>Dikarya</taxon>
        <taxon>Basidiomycota</taxon>
        <taxon>Agaricomycotina</taxon>
        <taxon>Agaricomycetes</taxon>
        <taxon>Agaricomycetidae</taxon>
        <taxon>Agaricales</taxon>
        <taxon>Marasmiineae</taxon>
        <taxon>Omphalotaceae</taxon>
        <taxon>Rhodocollybia</taxon>
    </lineage>
</organism>
<proteinExistence type="predicted"/>